<gene>
    <name evidence="2" type="ORF">MRATA1EN1_LOCUS22990</name>
</gene>
<keyword evidence="3" id="KW-1185">Reference proteome</keyword>
<feature type="region of interest" description="Disordered" evidence="1">
    <location>
        <begin position="142"/>
        <end position="163"/>
    </location>
</feature>
<evidence type="ECO:0000256" key="1">
    <source>
        <dbReference type="SAM" id="MobiDB-lite"/>
    </source>
</evidence>
<evidence type="ECO:0000313" key="3">
    <source>
        <dbReference type="Proteomes" id="UP001176941"/>
    </source>
</evidence>
<organism evidence="2 3">
    <name type="scientific">Rangifer tarandus platyrhynchus</name>
    <name type="common">Svalbard reindeer</name>
    <dbReference type="NCBI Taxonomy" id="3082113"/>
    <lineage>
        <taxon>Eukaryota</taxon>
        <taxon>Metazoa</taxon>
        <taxon>Chordata</taxon>
        <taxon>Craniata</taxon>
        <taxon>Vertebrata</taxon>
        <taxon>Euteleostomi</taxon>
        <taxon>Mammalia</taxon>
        <taxon>Eutheria</taxon>
        <taxon>Laurasiatheria</taxon>
        <taxon>Artiodactyla</taxon>
        <taxon>Ruminantia</taxon>
        <taxon>Pecora</taxon>
        <taxon>Cervidae</taxon>
        <taxon>Odocoileinae</taxon>
        <taxon>Rangifer</taxon>
    </lineage>
</organism>
<sequence>MVINKGSRILQVVYMRNSVAGCRSPKLGLHSEKEGLLGRLSGYVTPEGGAWRTSCRAGEGLCPRSPGRSAANPVSCFPAPWGSSHRLGSQDHLGPRAIPTEAVVERGQTWQAVLCLEVGPVRQGPAWVPRFRAVQSGLGPLTPAPRVSPACSPPTSAHGAADP</sequence>
<reference evidence="2" key="1">
    <citation type="submission" date="2023-04" db="EMBL/GenBank/DDBJ databases">
        <authorList>
            <consortium name="ELIXIR-Norway"/>
        </authorList>
    </citation>
    <scope>NUCLEOTIDE SEQUENCE [LARGE SCALE GENOMIC DNA]</scope>
</reference>
<dbReference type="Proteomes" id="UP001176941">
    <property type="component" value="Chromosome 4"/>
</dbReference>
<evidence type="ECO:0000313" key="2">
    <source>
        <dbReference type="EMBL" id="CAI9174028.1"/>
    </source>
</evidence>
<dbReference type="EMBL" id="OX459940">
    <property type="protein sequence ID" value="CAI9174028.1"/>
    <property type="molecule type" value="Genomic_DNA"/>
</dbReference>
<proteinExistence type="predicted"/>
<protein>
    <submittedName>
        <fullName evidence="2">Uncharacterized protein</fullName>
    </submittedName>
</protein>
<accession>A0ABN8ZKK3</accession>
<name>A0ABN8ZKK3_RANTA</name>